<dbReference type="OrthoDB" id="14763at2157"/>
<feature type="domain" description="IclR-ED" evidence="5">
    <location>
        <begin position="71"/>
        <end position="254"/>
    </location>
</feature>
<dbReference type="GO" id="GO:0003677">
    <property type="term" value="F:DNA binding"/>
    <property type="evidence" value="ECO:0007669"/>
    <property type="project" value="UniProtKB-KW"/>
</dbReference>
<reference evidence="6 7" key="1">
    <citation type="submission" date="2018-10" db="EMBL/GenBank/DDBJ databases">
        <title>Natrarchaeobius chitinivorans gen. nov., sp. nov., and Natrarchaeobius haloalkaliphilus sp. nov., alkaliphilic, chitin-utilizing haloarchaea from hypersaline alkaline lakes.</title>
        <authorList>
            <person name="Sorokin D.Y."/>
            <person name="Elcheninov A.G."/>
            <person name="Kostrikina N.A."/>
            <person name="Bale N.J."/>
            <person name="Sinninghe Damste J.S."/>
            <person name="Khijniak T.V."/>
            <person name="Kublanov I.V."/>
            <person name="Toshchakov S.V."/>
        </authorList>
    </citation>
    <scope>NUCLEOTIDE SEQUENCE [LARGE SCALE GENOMIC DNA]</scope>
    <source>
        <strain evidence="6 7">AArcht7</strain>
    </source>
</reference>
<comment type="caution">
    <text evidence="6">The sequence shown here is derived from an EMBL/GenBank/DDBJ whole genome shotgun (WGS) entry which is preliminary data.</text>
</comment>
<dbReference type="InterPro" id="IPR029016">
    <property type="entry name" value="GAF-like_dom_sf"/>
</dbReference>
<sequence length="254" mass="28447">MSRQADADHSINAVRRAFEIVDALRTHDSLTLTELAETLSLPTSTAHVYLQTLEREGMVVRDGRRYRNSLKFLLYGGEARQQVDLFDASRQAITELAVETGERAAVGVEENGNRVLLSLVDGPNAVSDNIPAGEFTEMHWTSLGKCILAYLPEPRRAEIIAESDLPRATPNTITDADLLERECETIRQRGYAIEDEERREGMRSISVPILDPDENVLGAIGVTGPTNRFDPESMYTYSRLLERKANVVKLRIVY</sequence>
<evidence type="ECO:0000259" key="4">
    <source>
        <dbReference type="PROSITE" id="PS51077"/>
    </source>
</evidence>
<evidence type="ECO:0000313" key="6">
    <source>
        <dbReference type="EMBL" id="RQH01425.1"/>
    </source>
</evidence>
<evidence type="ECO:0000256" key="1">
    <source>
        <dbReference type="ARBA" id="ARBA00023015"/>
    </source>
</evidence>
<dbReference type="GO" id="GO:0045892">
    <property type="term" value="P:negative regulation of DNA-templated transcription"/>
    <property type="evidence" value="ECO:0007669"/>
    <property type="project" value="TreeGrafter"/>
</dbReference>
<keyword evidence="3" id="KW-0804">Transcription</keyword>
<keyword evidence="1" id="KW-0805">Transcription regulation</keyword>
<evidence type="ECO:0000313" key="7">
    <source>
        <dbReference type="Proteomes" id="UP000281431"/>
    </source>
</evidence>
<accession>A0A3N6MJE7</accession>
<gene>
    <name evidence="6" type="ORF">EA472_08260</name>
</gene>
<dbReference type="PROSITE" id="PS51077">
    <property type="entry name" value="HTH_ICLR"/>
    <property type="match status" value="1"/>
</dbReference>
<keyword evidence="7" id="KW-1185">Reference proteome</keyword>
<dbReference type="InterPro" id="IPR005471">
    <property type="entry name" value="Tscrpt_reg_IclR_N"/>
</dbReference>
<dbReference type="GO" id="GO:0003700">
    <property type="term" value="F:DNA-binding transcription factor activity"/>
    <property type="evidence" value="ECO:0007669"/>
    <property type="project" value="TreeGrafter"/>
</dbReference>
<feature type="domain" description="HTH iclR-type" evidence="4">
    <location>
        <begin position="11"/>
        <end position="70"/>
    </location>
</feature>
<dbReference type="Proteomes" id="UP000281431">
    <property type="component" value="Unassembled WGS sequence"/>
</dbReference>
<dbReference type="SUPFAM" id="SSF46785">
    <property type="entry name" value="Winged helix' DNA-binding domain"/>
    <property type="match status" value="1"/>
</dbReference>
<dbReference type="PANTHER" id="PTHR30136">
    <property type="entry name" value="HELIX-TURN-HELIX TRANSCRIPTIONAL REGULATOR, ICLR FAMILY"/>
    <property type="match status" value="1"/>
</dbReference>
<dbReference type="InterPro" id="IPR036388">
    <property type="entry name" value="WH-like_DNA-bd_sf"/>
</dbReference>
<dbReference type="Pfam" id="PF09339">
    <property type="entry name" value="HTH_IclR"/>
    <property type="match status" value="1"/>
</dbReference>
<dbReference type="InterPro" id="IPR036390">
    <property type="entry name" value="WH_DNA-bd_sf"/>
</dbReference>
<dbReference type="AlphaFoldDB" id="A0A3N6MJE7"/>
<name>A0A3N6MJE7_NATCH</name>
<evidence type="ECO:0000256" key="3">
    <source>
        <dbReference type="ARBA" id="ARBA00023163"/>
    </source>
</evidence>
<dbReference type="InterPro" id="IPR014757">
    <property type="entry name" value="Tscrpt_reg_IclR_C"/>
</dbReference>
<evidence type="ECO:0000259" key="5">
    <source>
        <dbReference type="PROSITE" id="PS51078"/>
    </source>
</evidence>
<dbReference type="Gene3D" id="1.10.10.10">
    <property type="entry name" value="Winged helix-like DNA-binding domain superfamily/Winged helix DNA-binding domain"/>
    <property type="match status" value="1"/>
</dbReference>
<protein>
    <submittedName>
        <fullName evidence="6">IclR family transcriptional regulator</fullName>
    </submittedName>
</protein>
<dbReference type="EMBL" id="REFZ01000004">
    <property type="protein sequence ID" value="RQH01425.1"/>
    <property type="molecule type" value="Genomic_DNA"/>
</dbReference>
<organism evidence="6 7">
    <name type="scientific">Natrarchaeobius chitinivorans</name>
    <dbReference type="NCBI Taxonomy" id="1679083"/>
    <lineage>
        <taxon>Archaea</taxon>
        <taxon>Methanobacteriati</taxon>
        <taxon>Methanobacteriota</taxon>
        <taxon>Stenosarchaea group</taxon>
        <taxon>Halobacteria</taxon>
        <taxon>Halobacteriales</taxon>
        <taxon>Natrialbaceae</taxon>
        <taxon>Natrarchaeobius</taxon>
    </lineage>
</organism>
<evidence type="ECO:0000256" key="2">
    <source>
        <dbReference type="ARBA" id="ARBA00023125"/>
    </source>
</evidence>
<dbReference type="PROSITE" id="PS51078">
    <property type="entry name" value="ICLR_ED"/>
    <property type="match status" value="1"/>
</dbReference>
<dbReference type="SUPFAM" id="SSF55781">
    <property type="entry name" value="GAF domain-like"/>
    <property type="match status" value="1"/>
</dbReference>
<dbReference type="SMART" id="SM00346">
    <property type="entry name" value="HTH_ICLR"/>
    <property type="match status" value="1"/>
</dbReference>
<dbReference type="Gene3D" id="3.30.450.40">
    <property type="match status" value="1"/>
</dbReference>
<dbReference type="Pfam" id="PF01614">
    <property type="entry name" value="IclR_C"/>
    <property type="match status" value="1"/>
</dbReference>
<proteinExistence type="predicted"/>
<keyword evidence="2" id="KW-0238">DNA-binding</keyword>
<dbReference type="PANTHER" id="PTHR30136:SF35">
    <property type="entry name" value="HTH-TYPE TRANSCRIPTIONAL REGULATOR RV1719"/>
    <property type="match status" value="1"/>
</dbReference>
<dbReference type="InterPro" id="IPR050707">
    <property type="entry name" value="HTH_MetabolicPath_Reg"/>
</dbReference>